<dbReference type="GO" id="GO:0016485">
    <property type="term" value="P:protein processing"/>
    <property type="evidence" value="ECO:0007669"/>
    <property type="project" value="TreeGrafter"/>
</dbReference>
<reference evidence="10" key="2">
    <citation type="submission" date="2025-09" db="UniProtKB">
        <authorList>
            <consortium name="Ensembl"/>
        </authorList>
    </citation>
    <scope>IDENTIFICATION</scope>
</reference>
<evidence type="ECO:0000313" key="11">
    <source>
        <dbReference type="Proteomes" id="UP001108240"/>
    </source>
</evidence>
<dbReference type="Ensembl" id="ENSCCRT00000081770.2">
    <property type="protein sequence ID" value="ENSCCRP00000075448.2"/>
    <property type="gene ID" value="ENSCCRG00000040679.2"/>
</dbReference>
<dbReference type="FunFam" id="3.40.630.10:FF:000007">
    <property type="entry name" value="Carboxypeptidase X (M14 family), member 1"/>
    <property type="match status" value="1"/>
</dbReference>
<feature type="compositionally biased region" description="Low complexity" evidence="7">
    <location>
        <begin position="608"/>
        <end position="628"/>
    </location>
</feature>
<dbReference type="PROSITE" id="PS52035">
    <property type="entry name" value="PEPTIDASE_M14"/>
    <property type="match status" value="1"/>
</dbReference>
<comment type="subcellular location">
    <subcellularLocation>
        <location evidence="1">Secreted</location>
    </subcellularLocation>
</comment>
<keyword evidence="5" id="KW-0325">Glycoprotein</keyword>
<dbReference type="FunFam" id="2.60.40.1120:FF:000007">
    <property type="entry name" value="Carboxypeptidase X, M14 family member 2"/>
    <property type="match status" value="1"/>
</dbReference>
<dbReference type="SMART" id="SM00631">
    <property type="entry name" value="Zn_pept"/>
    <property type="match status" value="1"/>
</dbReference>
<dbReference type="Pfam" id="PF00754">
    <property type="entry name" value="F5_F8_type_C"/>
    <property type="match status" value="1"/>
</dbReference>
<dbReference type="PROSITE" id="PS01286">
    <property type="entry name" value="FA58C_2"/>
    <property type="match status" value="1"/>
</dbReference>
<name>A0A8C1EG36_CYPCA</name>
<reference evidence="10" key="1">
    <citation type="submission" date="2025-08" db="UniProtKB">
        <authorList>
            <consortium name="Ensembl"/>
        </authorList>
    </citation>
    <scope>IDENTIFICATION</scope>
</reference>
<dbReference type="AlphaFoldDB" id="A0A8C1EG36"/>
<feature type="domain" description="F5/8 type C" evidence="8">
    <location>
        <begin position="1"/>
        <end position="92"/>
    </location>
</feature>
<dbReference type="GO" id="GO:0005615">
    <property type="term" value="C:extracellular space"/>
    <property type="evidence" value="ECO:0007669"/>
    <property type="project" value="TreeGrafter"/>
</dbReference>
<evidence type="ECO:0000256" key="1">
    <source>
        <dbReference type="ARBA" id="ARBA00004613"/>
    </source>
</evidence>
<dbReference type="Gene3D" id="2.60.120.260">
    <property type="entry name" value="Galactose-binding domain-like"/>
    <property type="match status" value="2"/>
</dbReference>
<dbReference type="InterPro" id="IPR057246">
    <property type="entry name" value="CARBOXYPEPT_ZN_1"/>
</dbReference>
<dbReference type="PRINTS" id="PR00765">
    <property type="entry name" value="CRBOXYPTASEA"/>
</dbReference>
<dbReference type="Gene3D" id="3.40.630.10">
    <property type="entry name" value="Zn peptidases"/>
    <property type="match status" value="1"/>
</dbReference>
<accession>A0A8C1EG36</accession>
<dbReference type="Gene3D" id="2.60.40.1120">
    <property type="entry name" value="Carboxypeptidase-like, regulatory domain"/>
    <property type="match status" value="1"/>
</dbReference>
<dbReference type="SUPFAM" id="SSF49464">
    <property type="entry name" value="Carboxypeptidase regulatory domain-like"/>
    <property type="match status" value="1"/>
</dbReference>
<keyword evidence="4" id="KW-0732">Signal</keyword>
<keyword evidence="11" id="KW-1185">Reference proteome</keyword>
<comment type="caution">
    <text evidence="6">Lacks conserved residue(s) required for the propagation of feature annotation.</text>
</comment>
<dbReference type="PANTHER" id="PTHR11532:SF48">
    <property type="entry name" value="ADIPOCYTE ENHANCER-BINDING PROTEIN 1"/>
    <property type="match status" value="1"/>
</dbReference>
<dbReference type="Pfam" id="PF13620">
    <property type="entry name" value="CarboxypepD_reg"/>
    <property type="match status" value="1"/>
</dbReference>
<dbReference type="InterPro" id="IPR008979">
    <property type="entry name" value="Galactose-bd-like_sf"/>
</dbReference>
<evidence type="ECO:0000256" key="5">
    <source>
        <dbReference type="ARBA" id="ARBA00023180"/>
    </source>
</evidence>
<dbReference type="SUPFAM" id="SSF53187">
    <property type="entry name" value="Zn-dependent exopeptidases"/>
    <property type="match status" value="1"/>
</dbReference>
<dbReference type="GO" id="GO:0008270">
    <property type="term" value="F:zinc ion binding"/>
    <property type="evidence" value="ECO:0007669"/>
    <property type="project" value="InterPro"/>
</dbReference>
<feature type="region of interest" description="Disordered" evidence="7">
    <location>
        <begin position="605"/>
        <end position="628"/>
    </location>
</feature>
<dbReference type="PROSITE" id="PS00132">
    <property type="entry name" value="CARBOXYPEPT_ZN_1"/>
    <property type="match status" value="1"/>
</dbReference>
<keyword evidence="3" id="KW-0964">Secreted</keyword>
<organism evidence="10 11">
    <name type="scientific">Cyprinus carpio carpio</name>
    <dbReference type="NCBI Taxonomy" id="630221"/>
    <lineage>
        <taxon>Eukaryota</taxon>
        <taxon>Metazoa</taxon>
        <taxon>Chordata</taxon>
        <taxon>Craniata</taxon>
        <taxon>Vertebrata</taxon>
        <taxon>Euteleostomi</taxon>
        <taxon>Actinopterygii</taxon>
        <taxon>Neopterygii</taxon>
        <taxon>Teleostei</taxon>
        <taxon>Ostariophysi</taxon>
        <taxon>Cypriniformes</taxon>
        <taxon>Cyprinidae</taxon>
        <taxon>Cyprininae</taxon>
        <taxon>Cyprinus</taxon>
    </lineage>
</organism>
<dbReference type="GO" id="GO:0001227">
    <property type="term" value="F:DNA-binding transcription repressor activity, RNA polymerase II-specific"/>
    <property type="evidence" value="ECO:0007669"/>
    <property type="project" value="TreeGrafter"/>
</dbReference>
<evidence type="ECO:0000259" key="9">
    <source>
        <dbReference type="PROSITE" id="PS52035"/>
    </source>
</evidence>
<dbReference type="InterPro" id="IPR050753">
    <property type="entry name" value="Peptidase_M14_domain"/>
</dbReference>
<evidence type="ECO:0000256" key="6">
    <source>
        <dbReference type="PROSITE-ProRule" id="PRU01379"/>
    </source>
</evidence>
<feature type="region of interest" description="Disordered" evidence="7">
    <location>
        <begin position="556"/>
        <end position="585"/>
    </location>
</feature>
<dbReference type="Pfam" id="PF00246">
    <property type="entry name" value="Peptidase_M14"/>
    <property type="match status" value="1"/>
</dbReference>
<dbReference type="InterPro" id="IPR008969">
    <property type="entry name" value="CarboxyPept-like_regulatory"/>
</dbReference>
<feature type="compositionally biased region" description="Polar residues" evidence="7">
    <location>
        <begin position="561"/>
        <end position="584"/>
    </location>
</feature>
<evidence type="ECO:0000259" key="8">
    <source>
        <dbReference type="PROSITE" id="PS50022"/>
    </source>
</evidence>
<evidence type="ECO:0000313" key="10">
    <source>
        <dbReference type="Ensembl" id="ENSCCRP00000075448.2"/>
    </source>
</evidence>
<feature type="domain" description="Peptidase M14" evidence="9">
    <location>
        <begin position="113"/>
        <end position="461"/>
    </location>
</feature>
<comment type="similarity">
    <text evidence="2 6">Belongs to the peptidase M14 family.</text>
</comment>
<dbReference type="GO" id="GO:0004181">
    <property type="term" value="F:metallocarboxypeptidase activity"/>
    <property type="evidence" value="ECO:0007669"/>
    <property type="project" value="InterPro"/>
</dbReference>
<dbReference type="GeneTree" id="ENSGT00940000158323"/>
<dbReference type="PROSITE" id="PS50022">
    <property type="entry name" value="FA58C_3"/>
    <property type="match status" value="1"/>
</dbReference>
<protein>
    <submittedName>
        <fullName evidence="10">AE binding protein 1a</fullName>
    </submittedName>
</protein>
<dbReference type="InterPro" id="IPR000834">
    <property type="entry name" value="Peptidase_M14"/>
</dbReference>
<sequence length="659" mass="75289">FQSSADEDDVYGGAWCADTEEKEHWFQVNARREVEFTGVITQGRKHFKILTSFNIYTPVMTEFSYPVVARYIRILPQSWNGSLCMRLEVLGCPLPTSYPTENDVPPTDDLDYRHHNYKEMRQMMKVINEECPNITRIYNIGKSSQGLKMYAMEISDNPGEHETGEPEFRYTAGLHGNEVLGRELLLLLMQFLCKEYNDDNPRVHRLVESVRIHLVPSLNPDAYELAYEMGSEMGNWALGHWTEEGYDIFQNFPDLNSILWGAEDRGWVPRVVPNHHIPIPENFLNGSVAVETKAIISWMERTPFVLGANLQGGEKLATYPFDMQRPPRATDGRGGQSVHEYQHMNEETWARIQRQNEGALRETADENLFRWLAMTYAHSHLTMTENQRGSCHTDDVTGGQGIINRASWKPVVGSMNDFSYLHTNCFEISVFLGCDKFPHESELASEWENNREALLAFIEQVHRGIKGVVKDVSGNPLANATVSVEGIKHDVKTAATGDYWRLLNPGEYRVTARADGYTSQTRLCIVGYDANATPCSFTMTKSNWARIQQIMAQRKKKPKLVTSTPVNTNNRVNVESTGAASGPQNERLRRLRLFRMRKLRMERMKASTTTEMTTTTIPTTTLPPTTTATSTTDSWFDHWFDLDTAPTQDYNFEYRIDED</sequence>
<evidence type="ECO:0000256" key="2">
    <source>
        <dbReference type="ARBA" id="ARBA00005988"/>
    </source>
</evidence>
<proteinExistence type="inferred from homology"/>
<evidence type="ECO:0000256" key="4">
    <source>
        <dbReference type="ARBA" id="ARBA00022729"/>
    </source>
</evidence>
<dbReference type="GO" id="GO:0006518">
    <property type="term" value="P:peptide metabolic process"/>
    <property type="evidence" value="ECO:0007669"/>
    <property type="project" value="TreeGrafter"/>
</dbReference>
<evidence type="ECO:0000256" key="3">
    <source>
        <dbReference type="ARBA" id="ARBA00022525"/>
    </source>
</evidence>
<dbReference type="CDD" id="cd11308">
    <property type="entry name" value="Peptidase_M14NE-CP-C_like"/>
    <property type="match status" value="1"/>
</dbReference>
<dbReference type="Proteomes" id="UP001108240">
    <property type="component" value="Unplaced"/>
</dbReference>
<dbReference type="GO" id="GO:0000977">
    <property type="term" value="F:RNA polymerase II transcription regulatory region sequence-specific DNA binding"/>
    <property type="evidence" value="ECO:0007669"/>
    <property type="project" value="TreeGrafter"/>
</dbReference>
<dbReference type="PANTHER" id="PTHR11532">
    <property type="entry name" value="PROTEASE M14 CARBOXYPEPTIDASE"/>
    <property type="match status" value="1"/>
</dbReference>
<dbReference type="SUPFAM" id="SSF49785">
    <property type="entry name" value="Galactose-binding domain-like"/>
    <property type="match status" value="1"/>
</dbReference>
<evidence type="ECO:0000256" key="7">
    <source>
        <dbReference type="SAM" id="MobiDB-lite"/>
    </source>
</evidence>
<dbReference type="InterPro" id="IPR000421">
    <property type="entry name" value="FA58C"/>
</dbReference>